<dbReference type="PANTHER" id="PTHR43628">
    <property type="entry name" value="ACTIVATOR OF C KINASE PROTEIN 1-RELATED"/>
    <property type="match status" value="1"/>
</dbReference>
<dbReference type="InterPro" id="IPR011009">
    <property type="entry name" value="Kinase-like_dom_sf"/>
</dbReference>
<dbReference type="InterPro" id="IPR006597">
    <property type="entry name" value="Sel1-like"/>
</dbReference>
<evidence type="ECO:0000313" key="3">
    <source>
        <dbReference type="Proteomes" id="UP000266861"/>
    </source>
</evidence>
<organism evidence="2 3">
    <name type="scientific">Diversispora epigaea</name>
    <dbReference type="NCBI Taxonomy" id="1348612"/>
    <lineage>
        <taxon>Eukaryota</taxon>
        <taxon>Fungi</taxon>
        <taxon>Fungi incertae sedis</taxon>
        <taxon>Mucoromycota</taxon>
        <taxon>Glomeromycotina</taxon>
        <taxon>Glomeromycetes</taxon>
        <taxon>Diversisporales</taxon>
        <taxon>Diversisporaceae</taxon>
        <taxon>Diversispora</taxon>
    </lineage>
</organism>
<protein>
    <recommendedName>
        <fullName evidence="1">Protein kinase domain-containing protein</fullName>
    </recommendedName>
</protein>
<dbReference type="PANTHER" id="PTHR43628:SF1">
    <property type="entry name" value="CHITIN SYNTHASE REGULATORY FACTOR 2-RELATED"/>
    <property type="match status" value="1"/>
</dbReference>
<dbReference type="STRING" id="1348612.A0A397G201"/>
<evidence type="ECO:0000313" key="2">
    <source>
        <dbReference type="EMBL" id="RHZ45062.1"/>
    </source>
</evidence>
<dbReference type="InterPro" id="IPR001245">
    <property type="entry name" value="Ser-Thr/Tyr_kinase_cat_dom"/>
</dbReference>
<feature type="domain" description="Protein kinase" evidence="1">
    <location>
        <begin position="21"/>
        <end position="266"/>
    </location>
</feature>
<dbReference type="Gene3D" id="1.25.40.10">
    <property type="entry name" value="Tetratricopeptide repeat domain"/>
    <property type="match status" value="2"/>
</dbReference>
<dbReference type="SUPFAM" id="SSF81901">
    <property type="entry name" value="HCP-like"/>
    <property type="match status" value="1"/>
</dbReference>
<gene>
    <name evidence="2" type="ORF">Glove_692g12</name>
</gene>
<evidence type="ECO:0000259" key="1">
    <source>
        <dbReference type="PROSITE" id="PS50011"/>
    </source>
</evidence>
<sequence length="634" mass="73247">MSHAIIEYIEYDIPFYQDSEFENVKLISEKVYKATFKIYQKTVALKCISLNNKSTLDNLINEVKRHRKLEVHDSILKFYGITKQENTNIYMIILEYANNGPLCRYSEKNFRNMNWIKKLNLAKQLANALMHLHSNDITHGKLTSENILVHNGNIKLNDFGIKSLKSFTNNLSPIQYTDFQYFELFNKSLDIFNLGIILWEISSGISLFDMESTIEVINDITKGKREMVIPRTPPEYIELYIDCWKHNGNSRPEITQVVKNLSNIIISDTTCELEESNMQIEESNPPLINVTAEINLFIKDLFEFFTDLFKKQTFYMRPIIIKDYIKEHNMNPVKILYTMIRHPSHHWFTSLIGFFYLYGIGTIIDNKMAFKFFSLASNELTYKKNDFTELSQRKIQNMNREIGCLYLAYMHLEGLGVAKDMLKAFHICSSVANEGSFIALNYLGLFYEKGFGVKKDEKKAFDLFLKSAEKGYLVAQDNVSLCYLEGFGTSKDETKSFLWAVKSALAGNINAMSNTGYCYENGVGVGENKKESFKWYLKAAENGDSMEQYNLGVNYANGDEIDRDQVKAFEWFKKAAENDYTNGQYMIGKYLHEGRGNKKDTIKAIYWLKKAKENGNVDATDLLEEIIDGITLIT</sequence>
<dbReference type="Proteomes" id="UP000266861">
    <property type="component" value="Unassembled WGS sequence"/>
</dbReference>
<dbReference type="PROSITE" id="PS50011">
    <property type="entry name" value="PROTEIN_KINASE_DOM"/>
    <property type="match status" value="1"/>
</dbReference>
<dbReference type="OrthoDB" id="2212001at2759"/>
<dbReference type="InterPro" id="IPR000719">
    <property type="entry name" value="Prot_kinase_dom"/>
</dbReference>
<dbReference type="InterPro" id="IPR011990">
    <property type="entry name" value="TPR-like_helical_dom_sf"/>
</dbReference>
<keyword evidence="3" id="KW-1185">Reference proteome</keyword>
<dbReference type="SUPFAM" id="SSF56112">
    <property type="entry name" value="Protein kinase-like (PK-like)"/>
    <property type="match status" value="1"/>
</dbReference>
<reference evidence="2 3" key="1">
    <citation type="submission" date="2018-08" db="EMBL/GenBank/DDBJ databases">
        <title>Genome and evolution of the arbuscular mycorrhizal fungus Diversispora epigaea (formerly Glomus versiforme) and its bacterial endosymbionts.</title>
        <authorList>
            <person name="Sun X."/>
            <person name="Fei Z."/>
            <person name="Harrison M."/>
        </authorList>
    </citation>
    <scope>NUCLEOTIDE SEQUENCE [LARGE SCALE GENOMIC DNA]</scope>
    <source>
        <strain evidence="2 3">IT104</strain>
    </source>
</reference>
<dbReference type="Gene3D" id="1.10.510.10">
    <property type="entry name" value="Transferase(Phosphotransferase) domain 1"/>
    <property type="match status" value="1"/>
</dbReference>
<dbReference type="AlphaFoldDB" id="A0A397G201"/>
<dbReference type="GO" id="GO:0005524">
    <property type="term" value="F:ATP binding"/>
    <property type="evidence" value="ECO:0007669"/>
    <property type="project" value="InterPro"/>
</dbReference>
<comment type="caution">
    <text evidence="2">The sequence shown here is derived from an EMBL/GenBank/DDBJ whole genome shotgun (WGS) entry which is preliminary data.</text>
</comment>
<accession>A0A397G201</accession>
<name>A0A397G201_9GLOM</name>
<dbReference type="SMART" id="SM00671">
    <property type="entry name" value="SEL1"/>
    <property type="match status" value="7"/>
</dbReference>
<dbReference type="Pfam" id="PF07714">
    <property type="entry name" value="PK_Tyr_Ser-Thr"/>
    <property type="match status" value="1"/>
</dbReference>
<dbReference type="EMBL" id="PQFF01000557">
    <property type="protein sequence ID" value="RHZ45062.1"/>
    <property type="molecule type" value="Genomic_DNA"/>
</dbReference>
<dbReference type="Pfam" id="PF08238">
    <property type="entry name" value="Sel1"/>
    <property type="match status" value="7"/>
</dbReference>
<proteinExistence type="predicted"/>
<dbReference type="InterPro" id="IPR052945">
    <property type="entry name" value="Mitotic_Regulator"/>
</dbReference>
<dbReference type="GO" id="GO:0004672">
    <property type="term" value="F:protein kinase activity"/>
    <property type="evidence" value="ECO:0007669"/>
    <property type="project" value="InterPro"/>
</dbReference>